<evidence type="ECO:0000313" key="4">
    <source>
        <dbReference type="Proteomes" id="UP000225706"/>
    </source>
</evidence>
<dbReference type="PANTHER" id="PTHR12121:SF34">
    <property type="entry name" value="PROTEIN ANGEL"/>
    <property type="match status" value="1"/>
</dbReference>
<proteinExistence type="predicted"/>
<dbReference type="InterPro" id="IPR005135">
    <property type="entry name" value="Endo/exonuclease/phosphatase"/>
</dbReference>
<evidence type="ECO:0000313" key="3">
    <source>
        <dbReference type="EMBL" id="PFX21649.1"/>
    </source>
</evidence>
<name>A0A2B4RXW7_STYPI</name>
<organism evidence="3 4">
    <name type="scientific">Stylophora pistillata</name>
    <name type="common">Smooth cauliflower coral</name>
    <dbReference type="NCBI Taxonomy" id="50429"/>
    <lineage>
        <taxon>Eukaryota</taxon>
        <taxon>Metazoa</taxon>
        <taxon>Cnidaria</taxon>
        <taxon>Anthozoa</taxon>
        <taxon>Hexacorallia</taxon>
        <taxon>Scleractinia</taxon>
        <taxon>Astrocoeniina</taxon>
        <taxon>Pocilloporidae</taxon>
        <taxon>Stylophora</taxon>
    </lineage>
</organism>
<dbReference type="OrthoDB" id="10253982at2759"/>
<dbReference type="InterPro" id="IPR036691">
    <property type="entry name" value="Endo/exonu/phosph_ase_sf"/>
</dbReference>
<dbReference type="Pfam" id="PF03372">
    <property type="entry name" value="Exo_endo_phos"/>
    <property type="match status" value="1"/>
</dbReference>
<keyword evidence="4" id="KW-1185">Reference proteome</keyword>
<feature type="region of interest" description="Disordered" evidence="1">
    <location>
        <begin position="412"/>
        <end position="436"/>
    </location>
</feature>
<evidence type="ECO:0000256" key="1">
    <source>
        <dbReference type="SAM" id="MobiDB-lite"/>
    </source>
</evidence>
<protein>
    <submittedName>
        <fullName evidence="3">Protein angel-like 2</fullName>
    </submittedName>
</protein>
<gene>
    <name evidence="3" type="primary">angel2</name>
    <name evidence="3" type="ORF">AWC38_SpisGene13859</name>
</gene>
<dbReference type="SUPFAM" id="SSF56219">
    <property type="entry name" value="DNase I-like"/>
    <property type="match status" value="1"/>
</dbReference>
<feature type="domain" description="Endonuclease/exonuclease/phosphatase" evidence="2">
    <location>
        <begin position="159"/>
        <end position="375"/>
    </location>
</feature>
<dbReference type="AlphaFoldDB" id="A0A2B4RXW7"/>
<dbReference type="EMBL" id="LSMT01000268">
    <property type="protein sequence ID" value="PFX21649.1"/>
    <property type="molecule type" value="Genomic_DNA"/>
</dbReference>
<feature type="region of interest" description="Disordered" evidence="1">
    <location>
        <begin position="1"/>
        <end position="79"/>
    </location>
</feature>
<accession>A0A2B4RXW7</accession>
<sequence length="436" mass="49520">MKSVNSYFARAAKKSKYSSVEEVHQTSAAKRFGKKSASKSDAMEALSGASLVDTQDSEASRAGNLNQRETPNPNNTANFMYGTPVYPLTTTDKPVQSSQGEEKNAVTGCYQEYQAEAKEHIHQQPCFTSPDNLGRRWHKLRKRCYHPQRNQNFSFKVVSYNVLADGLLHSNSHLYNGSEEWLKDWDYRRRNLLKELLYYNADVLCLQEVEVSHYEDWFEPKLREKGYTGVYKQRSGDKTDGCATFFRESIFMLVKSELVSFNKPGVKLMDRHNVAVVVLLKPKVPGRSSRNSKNLVCISNTHLLFNPKRGDIKLAQLAFLFSEIEEIAKVSSSGQGNPAYHPIICCGDFNSTPFSPIYEFVKRGYLKYMGMHRDNFSGQSHVRRSYPPSQKLRSNIIPWELGITTSCTKRNESTEIESVSSVDQENDLQPPGLESA</sequence>
<dbReference type="Gene3D" id="3.60.10.10">
    <property type="entry name" value="Endonuclease/exonuclease/phosphatase"/>
    <property type="match status" value="1"/>
</dbReference>
<dbReference type="PANTHER" id="PTHR12121">
    <property type="entry name" value="CARBON CATABOLITE REPRESSOR PROTEIN 4"/>
    <property type="match status" value="1"/>
</dbReference>
<evidence type="ECO:0000259" key="2">
    <source>
        <dbReference type="Pfam" id="PF03372"/>
    </source>
</evidence>
<comment type="caution">
    <text evidence="3">The sequence shown here is derived from an EMBL/GenBank/DDBJ whole genome shotgun (WGS) entry which is preliminary data.</text>
</comment>
<dbReference type="GO" id="GO:0000175">
    <property type="term" value="F:3'-5'-RNA exonuclease activity"/>
    <property type="evidence" value="ECO:0007669"/>
    <property type="project" value="TreeGrafter"/>
</dbReference>
<dbReference type="Proteomes" id="UP000225706">
    <property type="component" value="Unassembled WGS sequence"/>
</dbReference>
<feature type="compositionally biased region" description="Polar residues" evidence="1">
    <location>
        <begin position="63"/>
        <end position="78"/>
    </location>
</feature>
<reference evidence="4" key="1">
    <citation type="journal article" date="2017" name="bioRxiv">
        <title>Comparative analysis of the genomes of Stylophora pistillata and Acropora digitifera provides evidence for extensive differences between species of corals.</title>
        <authorList>
            <person name="Voolstra C.R."/>
            <person name="Li Y."/>
            <person name="Liew Y.J."/>
            <person name="Baumgarten S."/>
            <person name="Zoccola D."/>
            <person name="Flot J.-F."/>
            <person name="Tambutte S."/>
            <person name="Allemand D."/>
            <person name="Aranda M."/>
        </authorList>
    </citation>
    <scope>NUCLEOTIDE SEQUENCE [LARGE SCALE GENOMIC DNA]</scope>
</reference>
<dbReference type="STRING" id="50429.A0A2B4RXW7"/>
<dbReference type="InterPro" id="IPR050410">
    <property type="entry name" value="CCR4/nocturin_mRNA_transcr"/>
</dbReference>